<feature type="non-terminal residue" evidence="1">
    <location>
        <position position="1"/>
    </location>
</feature>
<gene>
    <name evidence="1" type="ORF">g.1286</name>
</gene>
<sequence>KLKLDPRTTYETSAPVDNIAENMLLLHRHVPLVTLYSSGAAPDKDVESALEKERALVQLSVPQYSRFRERFDSSHIIVPDFGLLGDFGFSAEDFDRPLIVSWRHGFAKLPLCRFWVFAEKNDRFVAIYILSQLFSAAIFTREVNRTMIFCKIFGLDCRVYSFNESPDEIDAECVIFVDGLREVACERVFVVGSRPVRLEKLDLDLGSAGKYKYRVCSVMQQV</sequence>
<protein>
    <submittedName>
        <fullName evidence="1">Uncharacterized protein</fullName>
    </submittedName>
</protein>
<proteinExistence type="predicted"/>
<organism evidence="1">
    <name type="scientific">Homalodisca liturata</name>
    <dbReference type="NCBI Taxonomy" id="320908"/>
    <lineage>
        <taxon>Eukaryota</taxon>
        <taxon>Metazoa</taxon>
        <taxon>Ecdysozoa</taxon>
        <taxon>Arthropoda</taxon>
        <taxon>Hexapoda</taxon>
        <taxon>Insecta</taxon>
        <taxon>Pterygota</taxon>
        <taxon>Neoptera</taxon>
        <taxon>Paraneoptera</taxon>
        <taxon>Hemiptera</taxon>
        <taxon>Auchenorrhyncha</taxon>
        <taxon>Membracoidea</taxon>
        <taxon>Cicadellidae</taxon>
        <taxon>Cicadellinae</taxon>
        <taxon>Proconiini</taxon>
        <taxon>Homalodisca</taxon>
    </lineage>
</organism>
<name>A0A1B6JI46_9HEMI</name>
<evidence type="ECO:0000313" key="1">
    <source>
        <dbReference type="EMBL" id="JAS98583.1"/>
    </source>
</evidence>
<reference evidence="1" key="1">
    <citation type="submission" date="2015-11" db="EMBL/GenBank/DDBJ databases">
        <title>De novo transcriptome assembly of four potential Pierce s Disease insect vectors from Arizona vineyards.</title>
        <authorList>
            <person name="Tassone E.E."/>
        </authorList>
    </citation>
    <scope>NUCLEOTIDE SEQUENCE</scope>
</reference>
<accession>A0A1B6JI46</accession>
<dbReference type="EMBL" id="GECU01009123">
    <property type="protein sequence ID" value="JAS98583.1"/>
    <property type="molecule type" value="Transcribed_RNA"/>
</dbReference>
<feature type="non-terminal residue" evidence="1">
    <location>
        <position position="222"/>
    </location>
</feature>
<dbReference type="AlphaFoldDB" id="A0A1B6JI46"/>